<sequence length="68" mass="7479">TATWRHDAGNAFLGLTPLEGCTMLNTFLEHLCLLDIDSEIITIFNTSIICTRGPTSSFKFLLCFAQPG</sequence>
<evidence type="ECO:0000313" key="2">
    <source>
        <dbReference type="Proteomes" id="UP000694380"/>
    </source>
</evidence>
<name>A0A8C3FRG6_CHRPI</name>
<reference evidence="1" key="1">
    <citation type="submission" date="2025-08" db="UniProtKB">
        <authorList>
            <consortium name="Ensembl"/>
        </authorList>
    </citation>
    <scope>IDENTIFICATION</scope>
</reference>
<organism evidence="1 2">
    <name type="scientific">Chrysemys picta bellii</name>
    <name type="common">Western painted turtle</name>
    <name type="synonym">Emys bellii</name>
    <dbReference type="NCBI Taxonomy" id="8478"/>
    <lineage>
        <taxon>Eukaryota</taxon>
        <taxon>Metazoa</taxon>
        <taxon>Chordata</taxon>
        <taxon>Craniata</taxon>
        <taxon>Vertebrata</taxon>
        <taxon>Euteleostomi</taxon>
        <taxon>Archelosauria</taxon>
        <taxon>Testudinata</taxon>
        <taxon>Testudines</taxon>
        <taxon>Cryptodira</taxon>
        <taxon>Durocryptodira</taxon>
        <taxon>Testudinoidea</taxon>
        <taxon>Emydidae</taxon>
        <taxon>Chrysemys</taxon>
    </lineage>
</organism>
<dbReference type="Ensembl" id="ENSCPBT00000011761.1">
    <property type="protein sequence ID" value="ENSCPBP00000009792.1"/>
    <property type="gene ID" value="ENSCPBG00000007552.1"/>
</dbReference>
<dbReference type="GeneTree" id="ENSGT00950000185546"/>
<evidence type="ECO:0000313" key="1">
    <source>
        <dbReference type="Ensembl" id="ENSCPBP00000009792.1"/>
    </source>
</evidence>
<reference evidence="1" key="2">
    <citation type="submission" date="2025-09" db="UniProtKB">
        <authorList>
            <consortium name="Ensembl"/>
        </authorList>
    </citation>
    <scope>IDENTIFICATION</scope>
</reference>
<dbReference type="Proteomes" id="UP000694380">
    <property type="component" value="Unplaced"/>
</dbReference>
<dbReference type="AlphaFoldDB" id="A0A8C3FRG6"/>
<proteinExistence type="predicted"/>
<protein>
    <submittedName>
        <fullName evidence="1">Uncharacterized protein</fullName>
    </submittedName>
</protein>
<keyword evidence="2" id="KW-1185">Reference proteome</keyword>
<accession>A0A8C3FRG6</accession>